<dbReference type="EnsemblMetazoa" id="ACUA019866-RA">
    <property type="protein sequence ID" value="ACUA019866-PA"/>
    <property type="gene ID" value="ACUA019866"/>
</dbReference>
<keyword evidence="2" id="KW-1185">Reference proteome</keyword>
<proteinExistence type="predicted"/>
<organism evidence="1 2">
    <name type="scientific">Anopheles culicifacies</name>
    <dbReference type="NCBI Taxonomy" id="139723"/>
    <lineage>
        <taxon>Eukaryota</taxon>
        <taxon>Metazoa</taxon>
        <taxon>Ecdysozoa</taxon>
        <taxon>Arthropoda</taxon>
        <taxon>Hexapoda</taxon>
        <taxon>Insecta</taxon>
        <taxon>Pterygota</taxon>
        <taxon>Neoptera</taxon>
        <taxon>Endopterygota</taxon>
        <taxon>Diptera</taxon>
        <taxon>Nematocera</taxon>
        <taxon>Culicoidea</taxon>
        <taxon>Culicidae</taxon>
        <taxon>Anophelinae</taxon>
        <taxon>Anopheles</taxon>
        <taxon>culicifacies species complex</taxon>
    </lineage>
</organism>
<reference evidence="1" key="2">
    <citation type="submission" date="2020-05" db="UniProtKB">
        <authorList>
            <consortium name="EnsemblMetazoa"/>
        </authorList>
    </citation>
    <scope>IDENTIFICATION</scope>
    <source>
        <strain evidence="1">A-37</strain>
    </source>
</reference>
<accession>A0A182MJL4</accession>
<evidence type="ECO:0000313" key="2">
    <source>
        <dbReference type="Proteomes" id="UP000075883"/>
    </source>
</evidence>
<dbReference type="EMBL" id="AXCM01000655">
    <property type="status" value="NOT_ANNOTATED_CDS"/>
    <property type="molecule type" value="Genomic_DNA"/>
</dbReference>
<protein>
    <submittedName>
        <fullName evidence="1">Uncharacterized protein</fullName>
    </submittedName>
</protein>
<name>A0A182MJL4_9DIPT</name>
<dbReference type="AlphaFoldDB" id="A0A182MJL4"/>
<dbReference type="VEuPathDB" id="VectorBase:ACUA019866"/>
<dbReference type="Proteomes" id="UP000075883">
    <property type="component" value="Unassembled WGS sequence"/>
</dbReference>
<reference evidence="2" key="1">
    <citation type="submission" date="2013-09" db="EMBL/GenBank/DDBJ databases">
        <title>The Genome Sequence of Anopheles culicifacies species A.</title>
        <authorList>
            <consortium name="The Broad Institute Genomics Platform"/>
            <person name="Neafsey D.E."/>
            <person name="Besansky N."/>
            <person name="Howell P."/>
            <person name="Walton C."/>
            <person name="Young S.K."/>
            <person name="Zeng Q."/>
            <person name="Gargeya S."/>
            <person name="Fitzgerald M."/>
            <person name="Haas B."/>
            <person name="Abouelleil A."/>
            <person name="Allen A.W."/>
            <person name="Alvarado L."/>
            <person name="Arachchi H.M."/>
            <person name="Berlin A.M."/>
            <person name="Chapman S.B."/>
            <person name="Gainer-Dewar J."/>
            <person name="Goldberg J."/>
            <person name="Griggs A."/>
            <person name="Gujja S."/>
            <person name="Hansen M."/>
            <person name="Howarth C."/>
            <person name="Imamovic A."/>
            <person name="Ireland A."/>
            <person name="Larimer J."/>
            <person name="McCowan C."/>
            <person name="Murphy C."/>
            <person name="Pearson M."/>
            <person name="Poon T.W."/>
            <person name="Priest M."/>
            <person name="Roberts A."/>
            <person name="Saif S."/>
            <person name="Shea T."/>
            <person name="Sisk P."/>
            <person name="Sykes S."/>
            <person name="Wortman J."/>
            <person name="Nusbaum C."/>
            <person name="Birren B."/>
        </authorList>
    </citation>
    <scope>NUCLEOTIDE SEQUENCE [LARGE SCALE GENOMIC DNA]</scope>
    <source>
        <strain evidence="2">A-37</strain>
    </source>
</reference>
<evidence type="ECO:0000313" key="1">
    <source>
        <dbReference type="EnsemblMetazoa" id="ACUA019866-PA"/>
    </source>
</evidence>
<sequence>MFQYVSPFGGEFPGLTRARNALDQLASGFNAFHASDNLLMIFTKNRGEIKSSCGSILSSRGNNTKYCRSISSCRSIISARQDASACSMPAAAAAAAAATDASERIMISTAWQSLLFEMLDRCGGGGPAPPTAAIVAVS</sequence>